<dbReference type="FunFam" id="3.90.79.10:FF:000012">
    <property type="entry name" value="Isopentenyl-diphosphate Delta-isomerase 1"/>
    <property type="match status" value="1"/>
</dbReference>
<dbReference type="NCBIfam" id="TIGR02150">
    <property type="entry name" value="IPP_isom_1"/>
    <property type="match status" value="1"/>
</dbReference>
<dbReference type="PANTHER" id="PTHR11626">
    <property type="entry name" value="FARNESYL-DIPHOSPHATE FARNESYLTRANSFERASE"/>
    <property type="match status" value="1"/>
</dbReference>
<keyword evidence="11" id="KW-0414">Isoprene biosynthesis</keyword>
<keyword evidence="12" id="KW-0413">Isomerase</keyword>
<dbReference type="OrthoDB" id="510307at2759"/>
<evidence type="ECO:0000256" key="9">
    <source>
        <dbReference type="ARBA" id="ARBA00022955"/>
    </source>
</evidence>
<dbReference type="CDD" id="cd02885">
    <property type="entry name" value="NUDIX_IPP_Isomerase"/>
    <property type="match status" value="1"/>
</dbReference>
<dbReference type="InterPro" id="IPR011876">
    <property type="entry name" value="IsopentenylPP_isomerase_typ1"/>
</dbReference>
<evidence type="ECO:0000313" key="15">
    <source>
        <dbReference type="Proteomes" id="UP001153069"/>
    </source>
</evidence>
<keyword evidence="9" id="KW-0752">Steroid biosynthesis</keyword>
<comment type="cofactor">
    <cofactor evidence="1">
        <name>Mg(2+)</name>
        <dbReference type="ChEBI" id="CHEBI:18420"/>
    </cofactor>
</comment>
<keyword evidence="6" id="KW-0808">Transferase</keyword>
<keyword evidence="15" id="KW-1185">Reference proteome</keyword>
<comment type="pathway">
    <text evidence="2">Isoprenoid biosynthesis; dimethylallyl diphosphate biosynthesis; dimethylallyl diphosphate from isopentenyl diphosphate: step 1/1.</text>
</comment>
<dbReference type="InterPro" id="IPR033904">
    <property type="entry name" value="Trans_IPPS_HH"/>
</dbReference>
<dbReference type="EMBL" id="CAICTM010000002">
    <property type="protein sequence ID" value="CAB9496210.1"/>
    <property type="molecule type" value="Genomic_DNA"/>
</dbReference>
<dbReference type="SUPFAM" id="SSF55811">
    <property type="entry name" value="Nudix"/>
    <property type="match status" value="1"/>
</dbReference>
<evidence type="ECO:0000313" key="14">
    <source>
        <dbReference type="EMBL" id="CAB9496210.1"/>
    </source>
</evidence>
<dbReference type="AlphaFoldDB" id="A0A9N8H214"/>
<dbReference type="InterPro" id="IPR015797">
    <property type="entry name" value="NUDIX_hydrolase-like_dom_sf"/>
</dbReference>
<dbReference type="Proteomes" id="UP001153069">
    <property type="component" value="Unassembled WGS sequence"/>
</dbReference>
<dbReference type="PROSITE" id="PS01044">
    <property type="entry name" value="SQUALEN_PHYTOEN_SYN_1"/>
    <property type="match status" value="1"/>
</dbReference>
<comment type="similarity">
    <text evidence="4">Belongs to the IPP isomerase type 1 family.</text>
</comment>
<keyword evidence="7" id="KW-0479">Metal-binding</keyword>
<evidence type="ECO:0000256" key="6">
    <source>
        <dbReference type="ARBA" id="ARBA00022679"/>
    </source>
</evidence>
<gene>
    <name evidence="14" type="ORF">SEMRO_2_G001860.1</name>
</gene>
<dbReference type="FunFam" id="1.10.600.10:FF:000023">
    <property type="entry name" value="Squalene synthase"/>
    <property type="match status" value="1"/>
</dbReference>
<dbReference type="SFLD" id="SFLDS00005">
    <property type="entry name" value="Isoprenoid_Synthase_Type_I"/>
    <property type="match status" value="1"/>
</dbReference>
<dbReference type="CDD" id="cd00683">
    <property type="entry name" value="Trans_IPPS_HH"/>
    <property type="match status" value="1"/>
</dbReference>
<dbReference type="InterPro" id="IPR019845">
    <property type="entry name" value="Squalene/phytoene_synthase_CS"/>
</dbReference>
<evidence type="ECO:0000259" key="13">
    <source>
        <dbReference type="PROSITE" id="PS51462"/>
    </source>
</evidence>
<dbReference type="SFLD" id="SFLDG01018">
    <property type="entry name" value="Squalene/Phytoene_Synthase_Lik"/>
    <property type="match status" value="1"/>
</dbReference>
<dbReference type="GO" id="GO:0045338">
    <property type="term" value="P:farnesyl diphosphate metabolic process"/>
    <property type="evidence" value="ECO:0007669"/>
    <property type="project" value="InterPro"/>
</dbReference>
<comment type="similarity">
    <text evidence="3">Belongs to the phytoene/squalene synthase family.</text>
</comment>
<dbReference type="InterPro" id="IPR000086">
    <property type="entry name" value="NUDIX_hydrolase_dom"/>
</dbReference>
<dbReference type="PROSITE" id="PS51462">
    <property type="entry name" value="NUDIX"/>
    <property type="match status" value="1"/>
</dbReference>
<dbReference type="PANTHER" id="PTHR11626:SF2">
    <property type="entry name" value="SQUALENE SYNTHASE"/>
    <property type="match status" value="1"/>
</dbReference>
<dbReference type="InterPro" id="IPR002060">
    <property type="entry name" value="Squ/phyt_synthse"/>
</dbReference>
<dbReference type="InterPro" id="IPR006449">
    <property type="entry name" value="Squal_synth-like"/>
</dbReference>
<name>A0A9N8H214_9STRA</name>
<keyword evidence="10" id="KW-0443">Lipid metabolism</keyword>
<evidence type="ECO:0000256" key="10">
    <source>
        <dbReference type="ARBA" id="ARBA00023098"/>
    </source>
</evidence>
<dbReference type="SUPFAM" id="SSF48576">
    <property type="entry name" value="Terpenoid synthases"/>
    <property type="match status" value="1"/>
</dbReference>
<evidence type="ECO:0000256" key="2">
    <source>
        <dbReference type="ARBA" id="ARBA00004826"/>
    </source>
</evidence>
<dbReference type="NCBIfam" id="TIGR01559">
    <property type="entry name" value="squal_synth"/>
    <property type="match status" value="1"/>
</dbReference>
<evidence type="ECO:0000256" key="5">
    <source>
        <dbReference type="ARBA" id="ARBA00022516"/>
    </source>
</evidence>
<dbReference type="InterPro" id="IPR044844">
    <property type="entry name" value="Trans_IPPS_euk-type"/>
</dbReference>
<protein>
    <submittedName>
        <fullName evidence="14">Inactive squalene synthase 2</fullName>
    </submittedName>
</protein>
<keyword evidence="5" id="KW-0444">Lipid biosynthesis</keyword>
<feature type="domain" description="Nudix hydrolase" evidence="13">
    <location>
        <begin position="56"/>
        <end position="222"/>
    </location>
</feature>
<sequence length="761" mass="84881">MSGASAPTSNWDGAAMTQTDMMEKDTVLVLDHDDNLIGSESKRGSHEFNKKQPRGVLHRAFSVFIFDESTGELLLQQRASTKITFPNVWTNTCCSHPLHGMEPAEVDKPEDVANGTVMGVKHAAIRKLYHELGIPSSELPIENFKFLTRLHYWAADTVTHGAKSPWGEHEIDYVLFLCVPNKSAITVKPHPDEVDAIKWVTKDALLEMFQDKSLLFSPWFRLIAKKWMVNKGGWWEDLKETMTTDKHCDFDNIQRFDPPSEHLGGEGEAGPLFDTGDKSKKQGAYGKIKIHTESKLAQLSHLDEVFAAFTFMYVNPLKSNLDTDYIRKTFSQEDLAFCDEVLVKVSRSFAAVIRQLPSAMLVDIMIFYLVLRALDTVEDDTTAFDSHETKIKELKTFRERALVDPNWSMDGVGEGDELLLLQQFPKCHRVYAALNPKSREIIDDITQRMADGMAEFVGKDLGQGTKDISEYNRYCHFVAGLVGEGLSRLFAQSGLEQESFGKEVKLSDQMGLFLQKTNIIRDYLEDYVDGRAFWPQSVWKKYSKTGDLGYFARQTDKDAQVKALECVNDLVTDALELVPDCLVYMSKLQCAEIFRFCAIPQVMAIATLDKCYANPNVFTGVVKIRKGTSCKLILRTNNLDEVHETFYIFSKAIISKAKKQQAAGVVDPSYARTMKACDTILEWTQAGYNRQTRARRVPLILSGGLLAAAGMVAFGSSSSSSDTKGAIGAALVGTAGLVYTFGSSALRSGSGLKTADELSKK</sequence>
<dbReference type="Pfam" id="PF00293">
    <property type="entry name" value="NUDIX"/>
    <property type="match status" value="1"/>
</dbReference>
<dbReference type="GO" id="GO:0008299">
    <property type="term" value="P:isoprenoid biosynthetic process"/>
    <property type="evidence" value="ECO:0007669"/>
    <property type="project" value="UniProtKB-KW"/>
</dbReference>
<evidence type="ECO:0000256" key="7">
    <source>
        <dbReference type="ARBA" id="ARBA00022723"/>
    </source>
</evidence>
<dbReference type="Gene3D" id="1.10.600.10">
    <property type="entry name" value="Farnesyl Diphosphate Synthase"/>
    <property type="match status" value="1"/>
</dbReference>
<dbReference type="InterPro" id="IPR008949">
    <property type="entry name" value="Isoprenoid_synthase_dom_sf"/>
</dbReference>
<organism evidence="14 15">
    <name type="scientific">Seminavis robusta</name>
    <dbReference type="NCBI Taxonomy" id="568900"/>
    <lineage>
        <taxon>Eukaryota</taxon>
        <taxon>Sar</taxon>
        <taxon>Stramenopiles</taxon>
        <taxon>Ochrophyta</taxon>
        <taxon>Bacillariophyta</taxon>
        <taxon>Bacillariophyceae</taxon>
        <taxon>Bacillariophycidae</taxon>
        <taxon>Naviculales</taxon>
        <taxon>Naviculaceae</taxon>
        <taxon>Seminavis</taxon>
    </lineage>
</organism>
<evidence type="ECO:0000256" key="8">
    <source>
        <dbReference type="ARBA" id="ARBA00022842"/>
    </source>
</evidence>
<dbReference type="Pfam" id="PF00494">
    <property type="entry name" value="SQS_PSY"/>
    <property type="match status" value="1"/>
</dbReference>
<dbReference type="GO" id="GO:0005789">
    <property type="term" value="C:endoplasmic reticulum membrane"/>
    <property type="evidence" value="ECO:0007669"/>
    <property type="project" value="TreeGrafter"/>
</dbReference>
<accession>A0A9N8H214</accession>
<comment type="caution">
    <text evidence="14">The sequence shown here is derived from an EMBL/GenBank/DDBJ whole genome shotgun (WGS) entry which is preliminary data.</text>
</comment>
<dbReference type="GO" id="GO:0046872">
    <property type="term" value="F:metal ion binding"/>
    <property type="evidence" value="ECO:0007669"/>
    <property type="project" value="UniProtKB-KW"/>
</dbReference>
<dbReference type="PROSITE" id="PS01045">
    <property type="entry name" value="SQUALEN_PHYTOEN_SYN_2"/>
    <property type="match status" value="1"/>
</dbReference>
<dbReference type="GO" id="GO:0051996">
    <property type="term" value="F:squalene synthase [NAD(P)H] activity"/>
    <property type="evidence" value="ECO:0007669"/>
    <property type="project" value="InterPro"/>
</dbReference>
<proteinExistence type="inferred from homology"/>
<reference evidence="14" key="1">
    <citation type="submission" date="2020-06" db="EMBL/GenBank/DDBJ databases">
        <authorList>
            <consortium name="Plant Systems Biology data submission"/>
        </authorList>
    </citation>
    <scope>NUCLEOTIDE SEQUENCE</scope>
    <source>
        <strain evidence="14">D6</strain>
    </source>
</reference>
<evidence type="ECO:0000256" key="1">
    <source>
        <dbReference type="ARBA" id="ARBA00001946"/>
    </source>
</evidence>
<dbReference type="GO" id="GO:0004452">
    <property type="term" value="F:isopentenyl-diphosphate delta-isomerase activity"/>
    <property type="evidence" value="ECO:0007669"/>
    <property type="project" value="InterPro"/>
</dbReference>
<dbReference type="GO" id="GO:0006694">
    <property type="term" value="P:steroid biosynthetic process"/>
    <property type="evidence" value="ECO:0007669"/>
    <property type="project" value="UniProtKB-KW"/>
</dbReference>
<evidence type="ECO:0000256" key="4">
    <source>
        <dbReference type="ARBA" id="ARBA00007579"/>
    </source>
</evidence>
<evidence type="ECO:0000256" key="11">
    <source>
        <dbReference type="ARBA" id="ARBA00023229"/>
    </source>
</evidence>
<dbReference type="Gene3D" id="3.90.79.10">
    <property type="entry name" value="Nucleoside Triphosphate Pyrophosphohydrolase"/>
    <property type="match status" value="1"/>
</dbReference>
<evidence type="ECO:0000256" key="12">
    <source>
        <dbReference type="ARBA" id="ARBA00023235"/>
    </source>
</evidence>
<evidence type="ECO:0000256" key="3">
    <source>
        <dbReference type="ARBA" id="ARBA00006251"/>
    </source>
</evidence>
<keyword evidence="8" id="KW-0460">Magnesium</keyword>